<dbReference type="PANTHER" id="PTHR48079:SF6">
    <property type="entry name" value="NAD(P)-BINDING DOMAIN-CONTAINING PROTEIN-RELATED"/>
    <property type="match status" value="1"/>
</dbReference>
<dbReference type="InterPro" id="IPR051783">
    <property type="entry name" value="NAD(P)-dependent_oxidoreduct"/>
</dbReference>
<dbReference type="Gene3D" id="3.40.50.720">
    <property type="entry name" value="NAD(P)-binding Rossmann-like Domain"/>
    <property type="match status" value="1"/>
</dbReference>
<dbReference type="InterPro" id="IPR001509">
    <property type="entry name" value="Epimerase_deHydtase"/>
</dbReference>
<gene>
    <name evidence="2" type="primary">terE</name>
</gene>
<feature type="domain" description="NAD-dependent epimerase/dehydratase" evidence="1">
    <location>
        <begin position="3"/>
        <end position="176"/>
    </location>
</feature>
<dbReference type="EMBL" id="HQ407368">
    <property type="protein sequence ID" value="AEH57215.1"/>
    <property type="molecule type" value="Genomic_DNA"/>
</dbReference>
<dbReference type="GO" id="GO:0004029">
    <property type="term" value="F:aldehyde dehydrogenase (NAD+) activity"/>
    <property type="evidence" value="ECO:0007669"/>
    <property type="project" value="TreeGrafter"/>
</dbReference>
<proteinExistence type="predicted"/>
<dbReference type="Pfam" id="PF01370">
    <property type="entry name" value="Epimerase"/>
    <property type="match status" value="1"/>
</dbReference>
<sequence length="180" mass="19784">MKILVTGASGHLGGNLVRRLLKNNQLVKVLLRPESNNEAVQNLDVEKYYGDLRNENAVLEAMRGCDRVYHCGAKISTQNGNSRFLKTLYDCNVIGTIHILRAARQYGVSRVVVTSSDSAVGYNPPDVADENSPVYPFYPFFPYGTTKVCVEHECLKAFADGLDVVIATCCAIVGPKNMLI</sequence>
<dbReference type="InterPro" id="IPR036291">
    <property type="entry name" value="NAD(P)-bd_dom_sf"/>
</dbReference>
<evidence type="ECO:0000259" key="1">
    <source>
        <dbReference type="Pfam" id="PF01370"/>
    </source>
</evidence>
<dbReference type="SUPFAM" id="SSF51735">
    <property type="entry name" value="NAD(P)-binding Rossmann-fold domains"/>
    <property type="match status" value="1"/>
</dbReference>
<dbReference type="GO" id="GO:0005737">
    <property type="term" value="C:cytoplasm"/>
    <property type="evidence" value="ECO:0007669"/>
    <property type="project" value="TreeGrafter"/>
</dbReference>
<evidence type="ECO:0000313" key="2">
    <source>
        <dbReference type="EMBL" id="AEH57215.1"/>
    </source>
</evidence>
<reference evidence="2" key="1">
    <citation type="journal article" date="2011" name="PLoS ONE">
        <title>Variation in tropical reef symbiont metagenomes defined by secondary metabolism.</title>
        <authorList>
            <person name="Donia M.S."/>
            <person name="Fricke W.F."/>
            <person name="Ravel J."/>
            <person name="Schmidt E.W."/>
        </authorList>
    </citation>
    <scope>NUCLEOTIDE SEQUENCE</scope>
</reference>
<protein>
    <submittedName>
        <fullName evidence="2">NAD-dependent epimerase/dehydratase</fullName>
    </submittedName>
</protein>
<dbReference type="AlphaFoldDB" id="G0XS47"/>
<name>G0XS47_PRODI</name>
<accession>G0XS47</accession>
<dbReference type="PANTHER" id="PTHR48079">
    <property type="entry name" value="PROTEIN YEEZ"/>
    <property type="match status" value="1"/>
</dbReference>
<organism evidence="2">
    <name type="scientific">Prochloron didemni P2-Fiji</name>
    <dbReference type="NCBI Taxonomy" id="910454"/>
    <lineage>
        <taxon>Bacteria</taxon>
        <taxon>Bacillati</taxon>
        <taxon>Cyanobacteriota</taxon>
        <taxon>Cyanophyceae</taxon>
        <taxon>Oscillatoriophycideae</taxon>
        <taxon>Chroococcales</taxon>
        <taxon>Prochloraceae</taxon>
        <taxon>Prochloron</taxon>
    </lineage>
</organism>